<keyword evidence="2" id="KW-1185">Reference proteome</keyword>
<dbReference type="EMBL" id="BAABCT010000001">
    <property type="protein sequence ID" value="GAA4060884.1"/>
    <property type="molecule type" value="Genomic_DNA"/>
</dbReference>
<gene>
    <name evidence="1" type="ORF">GCM10022389_01540</name>
</gene>
<dbReference type="Proteomes" id="UP001500367">
    <property type="component" value="Unassembled WGS sequence"/>
</dbReference>
<dbReference type="SUPFAM" id="SSF54060">
    <property type="entry name" value="His-Me finger endonucleases"/>
    <property type="match status" value="1"/>
</dbReference>
<proteinExistence type="predicted"/>
<accession>A0ABP7V6X5</accession>
<dbReference type="Gene3D" id="3.90.75.20">
    <property type="match status" value="1"/>
</dbReference>
<sequence length="192" mass="22569">MIQLNRGEEFKQIYIEHPLQLKYAVSNHGRIISYSDDFINGNELKGTMAEGFRVFRYQIRENGKRKTKGFLIYKLVAQYFIPNDNPERTMVLHLDYVKTNDRVENLRWATRAEQVAFQSKNPAVIAGKLKIIEINKKADGRKLTSTQVIRIKKMLQRPENKTRLVMIAKQFNISTQQLYRIRTGENWGHIKV</sequence>
<protein>
    <recommendedName>
        <fullName evidence="3">NUMOD4 domain-containing protein</fullName>
    </recommendedName>
</protein>
<evidence type="ECO:0000313" key="1">
    <source>
        <dbReference type="EMBL" id="GAA4060884.1"/>
    </source>
</evidence>
<evidence type="ECO:0008006" key="3">
    <source>
        <dbReference type="Google" id="ProtNLM"/>
    </source>
</evidence>
<name>A0ABP7V6X5_9FLAO</name>
<organism evidence="1 2">
    <name type="scientific">Flavobacterium cheonanense</name>
    <dbReference type="NCBI Taxonomy" id="706183"/>
    <lineage>
        <taxon>Bacteria</taxon>
        <taxon>Pseudomonadati</taxon>
        <taxon>Bacteroidota</taxon>
        <taxon>Flavobacteriia</taxon>
        <taxon>Flavobacteriales</taxon>
        <taxon>Flavobacteriaceae</taxon>
        <taxon>Flavobacterium</taxon>
    </lineage>
</organism>
<reference evidence="2" key="1">
    <citation type="journal article" date="2019" name="Int. J. Syst. Evol. Microbiol.">
        <title>The Global Catalogue of Microorganisms (GCM) 10K type strain sequencing project: providing services to taxonomists for standard genome sequencing and annotation.</title>
        <authorList>
            <consortium name="The Broad Institute Genomics Platform"/>
            <consortium name="The Broad Institute Genome Sequencing Center for Infectious Disease"/>
            <person name="Wu L."/>
            <person name="Ma J."/>
        </authorList>
    </citation>
    <scope>NUCLEOTIDE SEQUENCE [LARGE SCALE GENOMIC DNA]</scope>
    <source>
        <strain evidence="2">JCM 17069</strain>
    </source>
</reference>
<comment type="caution">
    <text evidence="1">The sequence shown here is derived from an EMBL/GenBank/DDBJ whole genome shotgun (WGS) entry which is preliminary data.</text>
</comment>
<evidence type="ECO:0000313" key="2">
    <source>
        <dbReference type="Proteomes" id="UP001500367"/>
    </source>
</evidence>
<dbReference type="RefSeq" id="WP_344814932.1">
    <property type="nucleotide sequence ID" value="NZ_BAABCT010000001.1"/>
</dbReference>
<dbReference type="InterPro" id="IPR044925">
    <property type="entry name" value="His-Me_finger_sf"/>
</dbReference>